<dbReference type="Proteomes" id="UP000077037">
    <property type="component" value="Unassembled WGS sequence"/>
</dbReference>
<organism evidence="3 4">
    <name type="scientific">Bordetella ansorpii</name>
    <dbReference type="NCBI Taxonomy" id="288768"/>
    <lineage>
        <taxon>Bacteria</taxon>
        <taxon>Pseudomonadati</taxon>
        <taxon>Pseudomonadota</taxon>
        <taxon>Betaproteobacteria</taxon>
        <taxon>Burkholderiales</taxon>
        <taxon>Alcaligenaceae</taxon>
        <taxon>Bordetella</taxon>
    </lineage>
</organism>
<feature type="chain" id="PRO_5007615743" evidence="2">
    <location>
        <begin position="33"/>
        <end position="172"/>
    </location>
</feature>
<evidence type="ECO:0000313" key="4">
    <source>
        <dbReference type="Proteomes" id="UP000077037"/>
    </source>
</evidence>
<name>A0A157RKM9_9BORD</name>
<dbReference type="Pfam" id="PF12266">
    <property type="entry name" value="DUF3613"/>
    <property type="match status" value="1"/>
</dbReference>
<feature type="compositionally biased region" description="Low complexity" evidence="1">
    <location>
        <begin position="40"/>
        <end position="99"/>
    </location>
</feature>
<accession>A0A157RKM9</accession>
<feature type="region of interest" description="Disordered" evidence="1">
    <location>
        <begin position="153"/>
        <end position="172"/>
    </location>
</feature>
<evidence type="ECO:0000256" key="2">
    <source>
        <dbReference type="SAM" id="SignalP"/>
    </source>
</evidence>
<feature type="region of interest" description="Disordered" evidence="1">
    <location>
        <begin position="36"/>
        <end position="104"/>
    </location>
</feature>
<evidence type="ECO:0000256" key="1">
    <source>
        <dbReference type="SAM" id="MobiDB-lite"/>
    </source>
</evidence>
<proteinExistence type="predicted"/>
<feature type="signal peptide" evidence="2">
    <location>
        <begin position="1"/>
        <end position="32"/>
    </location>
</feature>
<keyword evidence="2" id="KW-0732">Signal</keyword>
<dbReference type="EMBL" id="FKBS01000029">
    <property type="protein sequence ID" value="SAI58456.1"/>
    <property type="molecule type" value="Genomic_DNA"/>
</dbReference>
<gene>
    <name evidence="3" type="ORF">SAMEA1982600_05101</name>
</gene>
<sequence length="172" mass="17091">MTTRFQEMIVHNPLRISLLAAVGLLAAGGAAAQQPPLTGTAGAPPVAQTQPVAPAGQAPVARPVVRQVQEAPAPAAAAPAASPAAQAASAQPATPAAQEPSREEQFGDITRGLVGLQAAGLRSGPGLPLQGPVATAAWSRYMKSFEHPIPQWFGERVSNGGGSGGGSGGLSQ</sequence>
<reference evidence="3 4" key="1">
    <citation type="submission" date="2016-03" db="EMBL/GenBank/DDBJ databases">
        <authorList>
            <consortium name="Pathogen Informatics"/>
        </authorList>
    </citation>
    <scope>NUCLEOTIDE SEQUENCE [LARGE SCALE GENOMIC DNA]</scope>
    <source>
        <strain evidence="3 4">NCTC13364</strain>
    </source>
</reference>
<evidence type="ECO:0000313" key="3">
    <source>
        <dbReference type="EMBL" id="SAI58456.1"/>
    </source>
</evidence>
<dbReference type="InterPro" id="IPR022053">
    <property type="entry name" value="DUF3613"/>
</dbReference>
<dbReference type="AlphaFoldDB" id="A0A157RKM9"/>
<feature type="compositionally biased region" description="Gly residues" evidence="1">
    <location>
        <begin position="159"/>
        <end position="172"/>
    </location>
</feature>
<protein>
    <submittedName>
        <fullName evidence="3">Protein of uncharacterized function (DUF3613)</fullName>
    </submittedName>
</protein>